<dbReference type="GO" id="GO:0016757">
    <property type="term" value="F:glycosyltransferase activity"/>
    <property type="evidence" value="ECO:0007669"/>
    <property type="project" value="UniProtKB-KW"/>
</dbReference>
<evidence type="ECO:0000256" key="4">
    <source>
        <dbReference type="ARBA" id="ARBA00023253"/>
    </source>
</evidence>
<comment type="similarity">
    <text evidence="1">Belongs to the glycosyltransferase GT106 family.</text>
</comment>
<keyword evidence="3" id="KW-0808">Transferase</keyword>
<keyword evidence="5" id="KW-0119">Carbohydrate metabolism</keyword>
<organism evidence="7 8">
    <name type="scientific">Deinandra increscens subsp. villosa</name>
    <dbReference type="NCBI Taxonomy" id="3103831"/>
    <lineage>
        <taxon>Eukaryota</taxon>
        <taxon>Viridiplantae</taxon>
        <taxon>Streptophyta</taxon>
        <taxon>Embryophyta</taxon>
        <taxon>Tracheophyta</taxon>
        <taxon>Spermatophyta</taxon>
        <taxon>Magnoliopsida</taxon>
        <taxon>eudicotyledons</taxon>
        <taxon>Gunneridae</taxon>
        <taxon>Pentapetalae</taxon>
        <taxon>asterids</taxon>
        <taxon>campanulids</taxon>
        <taxon>Asterales</taxon>
        <taxon>Asteraceae</taxon>
        <taxon>Asteroideae</taxon>
        <taxon>Heliantheae alliance</taxon>
        <taxon>Madieae</taxon>
        <taxon>Madiinae</taxon>
        <taxon>Deinandra</taxon>
    </lineage>
</organism>
<evidence type="ECO:0000313" key="7">
    <source>
        <dbReference type="EMBL" id="KAK9078895.1"/>
    </source>
</evidence>
<accession>A0AAP0DPP1</accession>
<evidence type="ECO:0000256" key="5">
    <source>
        <dbReference type="ARBA" id="ARBA00023277"/>
    </source>
</evidence>
<proteinExistence type="inferred from homology"/>
<evidence type="ECO:0000313" key="8">
    <source>
        <dbReference type="Proteomes" id="UP001408789"/>
    </source>
</evidence>
<dbReference type="Pfam" id="PF10250">
    <property type="entry name" value="O-FucT"/>
    <property type="match status" value="1"/>
</dbReference>
<dbReference type="EMBL" id="JBCNJP010000006">
    <property type="protein sequence ID" value="KAK9078895.1"/>
    <property type="molecule type" value="Genomic_DNA"/>
</dbReference>
<dbReference type="PANTHER" id="PTHR31288:SF26">
    <property type="entry name" value="O-FUCOSYLTRANSFERASE FAMILY PROTEIN"/>
    <property type="match status" value="1"/>
</dbReference>
<dbReference type="Proteomes" id="UP001408789">
    <property type="component" value="Unassembled WGS sequence"/>
</dbReference>
<dbReference type="InterPro" id="IPR024709">
    <property type="entry name" value="FucosylTrfase_pln"/>
</dbReference>
<dbReference type="PANTHER" id="PTHR31288">
    <property type="entry name" value="O-FUCOSYLTRANSFERASE FAMILY PROTEIN"/>
    <property type="match status" value="1"/>
</dbReference>
<gene>
    <name evidence="7" type="ORF">SSX86_002954</name>
</gene>
<keyword evidence="2" id="KW-0328">Glycosyltransferase</keyword>
<evidence type="ECO:0000256" key="6">
    <source>
        <dbReference type="ARBA" id="ARBA00030350"/>
    </source>
</evidence>
<keyword evidence="4" id="KW-0294">Fucose metabolism</keyword>
<comment type="caution">
    <text evidence="7">The sequence shown here is derived from an EMBL/GenBank/DDBJ whole genome shotgun (WGS) entry which is preliminary data.</text>
</comment>
<evidence type="ECO:0000256" key="2">
    <source>
        <dbReference type="ARBA" id="ARBA00022676"/>
    </source>
</evidence>
<evidence type="ECO:0000256" key="3">
    <source>
        <dbReference type="ARBA" id="ARBA00022679"/>
    </source>
</evidence>
<dbReference type="AlphaFoldDB" id="A0AAP0DPP1"/>
<protein>
    <recommendedName>
        <fullName evidence="6">O-fucosyltransferase family protein</fullName>
    </recommendedName>
</protein>
<sequence>MVVLGPEHDTFKGVMDVREVMGALLTFSMFVMLGNMVKRDHFDGDVLLDVPVTSNVGLDVKRSTRHKLTQLANEASANYGQQLKLCFNGSALPKVGGQSKRIVTFSLTDGPEYHVSQVANAVLVAKHLGATLVLPKIIGNKGEKRGFEEIYDAERFISSMSGVVQVERRLHTDTFMQKLVSVKVPYNANHDYIMTNVGPLFQATQYVRVITYFPSLTMGEGKVDKAMNPYSCWTAFEALRLNPELQEVVDSIVRRLRSHEPDGQFVAVDYKGEMLGTSSCGSSANKGMKSCYTPVEIAQFLQRIGYPRYSTIYVTQSKPDHSLLSLKDLYPKTFTKEDIMQEGDIGGLANSKLEQEIIDFHLCSVSDVFVPAKSGLFYANVVGNRIASGKADVLVPAQITSNLAQDHVSSYISKRNHPAYACFCQ</sequence>
<dbReference type="GO" id="GO:0006004">
    <property type="term" value="P:fucose metabolic process"/>
    <property type="evidence" value="ECO:0007669"/>
    <property type="project" value="UniProtKB-KW"/>
</dbReference>
<dbReference type="InterPro" id="IPR019378">
    <property type="entry name" value="GDP-Fuc_O-FucTrfase"/>
</dbReference>
<name>A0AAP0DPP1_9ASTR</name>
<keyword evidence="8" id="KW-1185">Reference proteome</keyword>
<reference evidence="7 8" key="1">
    <citation type="submission" date="2024-04" db="EMBL/GenBank/DDBJ databases">
        <title>The reference genome of an endangered Asteraceae, Deinandra increscens subsp. villosa, native to the Central Coast of California.</title>
        <authorList>
            <person name="Guilliams M."/>
            <person name="Hasenstab-Lehman K."/>
            <person name="Meyer R."/>
            <person name="Mcevoy S."/>
        </authorList>
    </citation>
    <scope>NUCLEOTIDE SEQUENCE [LARGE SCALE GENOMIC DNA]</scope>
    <source>
        <tissue evidence="7">Leaf</tissue>
    </source>
</reference>
<evidence type="ECO:0000256" key="1">
    <source>
        <dbReference type="ARBA" id="ARBA00007737"/>
    </source>
</evidence>